<evidence type="ECO:0000313" key="3">
    <source>
        <dbReference type="Proteomes" id="UP000218418"/>
    </source>
</evidence>
<name>A0A1Z4LT77_9CYAN</name>
<protein>
    <submittedName>
        <fullName evidence="2">Streptomyces cyclase/dehydrase</fullName>
    </submittedName>
</protein>
<evidence type="ECO:0000313" key="2">
    <source>
        <dbReference type="EMBL" id="BAY84427.1"/>
    </source>
</evidence>
<dbReference type="Proteomes" id="UP000218418">
    <property type="component" value="Chromosome"/>
</dbReference>
<feature type="domain" description="Coenzyme Q-binding protein COQ10 START" evidence="1">
    <location>
        <begin position="33"/>
        <end position="161"/>
    </location>
</feature>
<gene>
    <name evidence="2" type="ORF">NIES267_39230</name>
</gene>
<organism evidence="2 3">
    <name type="scientific">Calothrix parasitica NIES-267</name>
    <dbReference type="NCBI Taxonomy" id="1973488"/>
    <lineage>
        <taxon>Bacteria</taxon>
        <taxon>Bacillati</taxon>
        <taxon>Cyanobacteriota</taxon>
        <taxon>Cyanophyceae</taxon>
        <taxon>Nostocales</taxon>
        <taxon>Calotrichaceae</taxon>
        <taxon>Calothrix</taxon>
    </lineage>
</organism>
<accession>A0A1Z4LT77</accession>
<dbReference type="InterPro" id="IPR023393">
    <property type="entry name" value="START-like_dom_sf"/>
</dbReference>
<dbReference type="Gene3D" id="3.30.530.20">
    <property type="match status" value="1"/>
</dbReference>
<dbReference type="EMBL" id="AP018227">
    <property type="protein sequence ID" value="BAY84427.1"/>
    <property type="molecule type" value="Genomic_DNA"/>
</dbReference>
<dbReference type="SUPFAM" id="SSF55961">
    <property type="entry name" value="Bet v1-like"/>
    <property type="match status" value="1"/>
</dbReference>
<dbReference type="PANTHER" id="PTHR34060">
    <property type="entry name" value="POLYKETIDE CYCLASE / DEHYDRASE AND LIPID TRANSPORT PROTEIN"/>
    <property type="match status" value="1"/>
</dbReference>
<dbReference type="Pfam" id="PF03364">
    <property type="entry name" value="Polyketide_cyc"/>
    <property type="match status" value="1"/>
</dbReference>
<dbReference type="OrthoDB" id="539556at2"/>
<dbReference type="PANTHER" id="PTHR34060:SF1">
    <property type="entry name" value="POLYKETIDE CYCLASE _ DEHYDRASE AND LIPID TRANSPORT PROTEIN"/>
    <property type="match status" value="1"/>
</dbReference>
<keyword evidence="3" id="KW-1185">Reference proteome</keyword>
<sequence length="174" mass="19919">MSKIQNFSLTSDVDIKIDKLEGGKRRIFAKIEIPYALEQVWQVITDYEAFAEFIPGMTASSRLEAPTGGIRLEQVRTKSFMGMKSSARNVFDIEEKFPHEVHYQLIEGDVKEFSGCWRLEVSNQSESQSKVELIYDLCVLPKSMIPAPIFEHFLRNDIPASLLAVRQQVEKLFS</sequence>
<dbReference type="InterPro" id="IPR005031">
    <property type="entry name" value="COQ10_START"/>
</dbReference>
<evidence type="ECO:0000259" key="1">
    <source>
        <dbReference type="Pfam" id="PF03364"/>
    </source>
</evidence>
<proteinExistence type="predicted"/>
<dbReference type="AlphaFoldDB" id="A0A1Z4LT77"/>
<reference evidence="2 3" key="1">
    <citation type="submission" date="2017-06" db="EMBL/GenBank/DDBJ databases">
        <title>Genome sequencing of cyanobaciteial culture collection at National Institute for Environmental Studies (NIES).</title>
        <authorList>
            <person name="Hirose Y."/>
            <person name="Shimura Y."/>
            <person name="Fujisawa T."/>
            <person name="Nakamura Y."/>
            <person name="Kawachi M."/>
        </authorList>
    </citation>
    <scope>NUCLEOTIDE SEQUENCE [LARGE SCALE GENOMIC DNA]</scope>
    <source>
        <strain evidence="2 3">NIES-267</strain>
    </source>
</reference>